<dbReference type="EMBL" id="CP071793">
    <property type="protein sequence ID" value="QTD53136.1"/>
    <property type="molecule type" value="Genomic_DNA"/>
</dbReference>
<dbReference type="GO" id="GO:0020037">
    <property type="term" value="F:heme binding"/>
    <property type="evidence" value="ECO:0007669"/>
    <property type="project" value="InterPro"/>
</dbReference>
<feature type="transmembrane region" description="Helical" evidence="5">
    <location>
        <begin position="20"/>
        <end position="43"/>
    </location>
</feature>
<dbReference type="InterPro" id="IPR009056">
    <property type="entry name" value="Cyt_c-like_dom"/>
</dbReference>
<sequence length="151" mass="16383">MTPRNGRGPIDSTKRRRRRVAPLFAVVCLGVVSFIGPCLPLTAQDAWVAPASAKTIQNPKAGDRQASAAKGKKVFQQRCTVCHGSHGKGDGPGGKALTPKPANLTSARVQNQADGELFWKISNGRGPMVSWQLILPEDDRWNLVNFLRTLK</sequence>
<dbReference type="Pfam" id="PF00034">
    <property type="entry name" value="Cytochrom_C"/>
    <property type="match status" value="1"/>
</dbReference>
<keyword evidence="1 4" id="KW-0349">Heme</keyword>
<accession>A0A8A4TT50</accession>
<dbReference type="Gene3D" id="1.10.760.10">
    <property type="entry name" value="Cytochrome c-like domain"/>
    <property type="match status" value="1"/>
</dbReference>
<gene>
    <name evidence="7" type="ORF">J3U87_11800</name>
</gene>
<dbReference type="KEGG" id="scor:J3U87_11800"/>
<dbReference type="InterPro" id="IPR036909">
    <property type="entry name" value="Cyt_c-like_dom_sf"/>
</dbReference>
<protein>
    <submittedName>
        <fullName evidence="7">Cytochrome c</fullName>
    </submittedName>
</protein>
<evidence type="ECO:0000259" key="6">
    <source>
        <dbReference type="PROSITE" id="PS51007"/>
    </source>
</evidence>
<dbReference type="PANTHER" id="PTHR40394:SF2">
    <property type="entry name" value="QUINOL:CYTOCHROME C OXIDOREDUCTASE MEMBRANE PROTEIN"/>
    <property type="match status" value="1"/>
</dbReference>
<organism evidence="7 8">
    <name type="scientific">Sulfidibacter corallicola</name>
    <dbReference type="NCBI Taxonomy" id="2818388"/>
    <lineage>
        <taxon>Bacteria</taxon>
        <taxon>Pseudomonadati</taxon>
        <taxon>Acidobacteriota</taxon>
        <taxon>Holophagae</taxon>
        <taxon>Acanthopleuribacterales</taxon>
        <taxon>Acanthopleuribacteraceae</taxon>
        <taxon>Sulfidibacter</taxon>
    </lineage>
</organism>
<evidence type="ECO:0000313" key="8">
    <source>
        <dbReference type="Proteomes" id="UP000663929"/>
    </source>
</evidence>
<dbReference type="RefSeq" id="WP_237383234.1">
    <property type="nucleotide sequence ID" value="NZ_CP071793.1"/>
</dbReference>
<proteinExistence type="predicted"/>
<dbReference type="PANTHER" id="PTHR40394">
    <property type="entry name" value="LIPOPROTEIN-RELATED"/>
    <property type="match status" value="1"/>
</dbReference>
<keyword evidence="8" id="KW-1185">Reference proteome</keyword>
<evidence type="ECO:0000256" key="2">
    <source>
        <dbReference type="ARBA" id="ARBA00022723"/>
    </source>
</evidence>
<evidence type="ECO:0000256" key="5">
    <source>
        <dbReference type="SAM" id="Phobius"/>
    </source>
</evidence>
<feature type="domain" description="Cytochrome c" evidence="6">
    <location>
        <begin position="66"/>
        <end position="151"/>
    </location>
</feature>
<dbReference type="Proteomes" id="UP000663929">
    <property type="component" value="Chromosome"/>
</dbReference>
<keyword evidence="5" id="KW-0812">Transmembrane</keyword>
<evidence type="ECO:0000256" key="4">
    <source>
        <dbReference type="PROSITE-ProRule" id="PRU00433"/>
    </source>
</evidence>
<dbReference type="GO" id="GO:0009055">
    <property type="term" value="F:electron transfer activity"/>
    <property type="evidence" value="ECO:0007669"/>
    <property type="project" value="InterPro"/>
</dbReference>
<reference evidence="7" key="1">
    <citation type="submission" date="2021-03" db="EMBL/GenBank/DDBJ databases">
        <title>Acanthopleuribacteraceae sp. M133.</title>
        <authorList>
            <person name="Wang G."/>
        </authorList>
    </citation>
    <scope>NUCLEOTIDE SEQUENCE</scope>
    <source>
        <strain evidence="7">M133</strain>
    </source>
</reference>
<dbReference type="SUPFAM" id="SSF46626">
    <property type="entry name" value="Cytochrome c"/>
    <property type="match status" value="1"/>
</dbReference>
<dbReference type="AlphaFoldDB" id="A0A8A4TT50"/>
<keyword evidence="2 4" id="KW-0479">Metal-binding</keyword>
<evidence type="ECO:0000256" key="3">
    <source>
        <dbReference type="ARBA" id="ARBA00023004"/>
    </source>
</evidence>
<name>A0A8A4TT50_SULCO</name>
<evidence type="ECO:0000313" key="7">
    <source>
        <dbReference type="EMBL" id="QTD53136.1"/>
    </source>
</evidence>
<dbReference type="GO" id="GO:0046872">
    <property type="term" value="F:metal ion binding"/>
    <property type="evidence" value="ECO:0007669"/>
    <property type="project" value="UniProtKB-KW"/>
</dbReference>
<evidence type="ECO:0000256" key="1">
    <source>
        <dbReference type="ARBA" id="ARBA00022617"/>
    </source>
</evidence>
<keyword evidence="5" id="KW-0472">Membrane</keyword>
<keyword evidence="3 4" id="KW-0408">Iron</keyword>
<keyword evidence="5" id="KW-1133">Transmembrane helix</keyword>
<dbReference type="PROSITE" id="PS51007">
    <property type="entry name" value="CYTC"/>
    <property type="match status" value="1"/>
</dbReference>